<dbReference type="RefSeq" id="WP_394843528.1">
    <property type="nucleotide sequence ID" value="NZ_CP089982.1"/>
</dbReference>
<evidence type="ECO:0000256" key="6">
    <source>
        <dbReference type="RuleBase" id="RU362125"/>
    </source>
</evidence>
<feature type="domain" description="Acyl-CoA oxidase/dehydrogenase middle" evidence="8">
    <location>
        <begin position="156"/>
        <end position="264"/>
    </location>
</feature>
<dbReference type="Proteomes" id="UP001379533">
    <property type="component" value="Chromosome"/>
</dbReference>
<dbReference type="SUPFAM" id="SSF47203">
    <property type="entry name" value="Acyl-CoA dehydrogenase C-terminal domain-like"/>
    <property type="match status" value="1"/>
</dbReference>
<dbReference type="Gene3D" id="2.40.110.20">
    <property type="match status" value="1"/>
</dbReference>
<dbReference type="InterPro" id="IPR025878">
    <property type="entry name" value="Acyl-CoA_dh-like_C_dom"/>
</dbReference>
<dbReference type="Pfam" id="PF00441">
    <property type="entry name" value="Acyl-CoA_dh_1"/>
    <property type="match status" value="1"/>
</dbReference>
<dbReference type="InterPro" id="IPR009075">
    <property type="entry name" value="AcylCo_DH/oxidase_C"/>
</dbReference>
<dbReference type="InterPro" id="IPR006091">
    <property type="entry name" value="Acyl-CoA_Oxase/DH_mid-dom"/>
</dbReference>
<dbReference type="SUPFAM" id="SSF56645">
    <property type="entry name" value="Acyl-CoA dehydrogenase NM domain-like"/>
    <property type="match status" value="1"/>
</dbReference>
<evidence type="ECO:0000256" key="1">
    <source>
        <dbReference type="ARBA" id="ARBA00001974"/>
    </source>
</evidence>
<evidence type="ECO:0000313" key="10">
    <source>
        <dbReference type="EMBL" id="WXA92929.1"/>
    </source>
</evidence>
<dbReference type="InterPro" id="IPR036250">
    <property type="entry name" value="AcylCo_DH-like_C"/>
</dbReference>
<dbReference type="Pfam" id="PF12806">
    <property type="entry name" value="Acyl-CoA_dh_C"/>
    <property type="match status" value="1"/>
</dbReference>
<dbReference type="Pfam" id="PF02770">
    <property type="entry name" value="Acyl-CoA_dh_M"/>
    <property type="match status" value="1"/>
</dbReference>
<comment type="cofactor">
    <cofactor evidence="1 6">
        <name>FAD</name>
        <dbReference type="ChEBI" id="CHEBI:57692"/>
    </cofactor>
</comment>
<feature type="domain" description="Acetyl-CoA dehydrogenase-like C-terminal" evidence="9">
    <location>
        <begin position="473"/>
        <end position="597"/>
    </location>
</feature>
<dbReference type="InterPro" id="IPR052166">
    <property type="entry name" value="Diverse_Acyl-CoA_DH"/>
</dbReference>
<dbReference type="Gene3D" id="1.20.140.10">
    <property type="entry name" value="Butyryl-CoA Dehydrogenase, subunit A, domain 3"/>
    <property type="match status" value="1"/>
</dbReference>
<evidence type="ECO:0000259" key="8">
    <source>
        <dbReference type="Pfam" id="PF02770"/>
    </source>
</evidence>
<name>A0ABZ2K4A3_9BACT</name>
<keyword evidence="11" id="KW-1185">Reference proteome</keyword>
<evidence type="ECO:0000256" key="2">
    <source>
        <dbReference type="ARBA" id="ARBA00009347"/>
    </source>
</evidence>
<dbReference type="PANTHER" id="PTHR42803">
    <property type="entry name" value="ACYL-COA DEHYDROGENASE"/>
    <property type="match status" value="1"/>
</dbReference>
<evidence type="ECO:0000259" key="7">
    <source>
        <dbReference type="Pfam" id="PF00441"/>
    </source>
</evidence>
<evidence type="ECO:0000256" key="5">
    <source>
        <dbReference type="ARBA" id="ARBA00023002"/>
    </source>
</evidence>
<keyword evidence="4 6" id="KW-0274">FAD</keyword>
<protein>
    <submittedName>
        <fullName evidence="10">Acyl-CoA dehydrogenase</fullName>
    </submittedName>
</protein>
<dbReference type="PANTHER" id="PTHR42803:SF1">
    <property type="entry name" value="BROAD-SPECIFICITY LINEAR ACYL-COA DEHYDROGENASE FADE5"/>
    <property type="match status" value="1"/>
</dbReference>
<feature type="domain" description="Acyl-CoA dehydrogenase/oxidase C-terminal" evidence="7">
    <location>
        <begin position="283"/>
        <end position="456"/>
    </location>
</feature>
<keyword evidence="5 6" id="KW-0560">Oxidoreductase</keyword>
<dbReference type="InterPro" id="IPR009100">
    <property type="entry name" value="AcylCoA_DH/oxidase_NM_dom_sf"/>
</dbReference>
<evidence type="ECO:0000259" key="9">
    <source>
        <dbReference type="Pfam" id="PF12806"/>
    </source>
</evidence>
<sequence length="607" mass="67207">MSAYRVNLRELQFHLWELLDAEHQFLNAPLYQGRNRSDYDAWLSRARDFALELGTAYRSADIEGCTLSEDGEVHIPSAFGPLWERYRTEWAPLFNPSAMVPPVITQLIFEMFMGANPAFMTYGGFVRPALKLLQMHGTPHQKSFIAELASYTWDACFCATEPQAGTDLTAVTTKATPLSRDVYAVTGEKIYISAGMHSLTQNTLYFVLGRIDTATPDSFSLSCLVVPRFWPNPDTGQLEPNHVECIGLPRKMGLKGCANTHLVFGKSGTTKGFLLGNRKNIGLLQLQPLMSQARMSTGMYGVGVASSAYLHAVEYANSRYQGRPIERASDTTAPRIKIIEHADVQRMLLDMKSRVEGCRGLLGKLAATASRAAILEATPGADPGLIEKHRSLQRLLTPICKAFISDQAWKICETAIQVHGGVGYTDASPVEQNARDVKVLSIWEGTNYIQAQDLVRDKLGFGKNSRIMRYYREELDAFLACKDRHQGLAPLFEQLDRTAGRLEGALEAISVEVKAGRMRESSQFYTRFLEMFGLVTSGWVLLESACISERRSKEADGAEGAFYRGKSKSAAYFFANVLPLAEQHADVLASMARAVCTITVEELGGMS</sequence>
<comment type="similarity">
    <text evidence="2 6">Belongs to the acyl-CoA dehydrogenase family.</text>
</comment>
<evidence type="ECO:0000256" key="4">
    <source>
        <dbReference type="ARBA" id="ARBA00022827"/>
    </source>
</evidence>
<keyword evidence="3 6" id="KW-0285">Flavoprotein</keyword>
<organism evidence="10 11">
    <name type="scientific">Pendulispora brunnea</name>
    <dbReference type="NCBI Taxonomy" id="2905690"/>
    <lineage>
        <taxon>Bacteria</taxon>
        <taxon>Pseudomonadati</taxon>
        <taxon>Myxococcota</taxon>
        <taxon>Myxococcia</taxon>
        <taxon>Myxococcales</taxon>
        <taxon>Sorangiineae</taxon>
        <taxon>Pendulisporaceae</taxon>
        <taxon>Pendulispora</taxon>
    </lineage>
</organism>
<dbReference type="EMBL" id="CP089982">
    <property type="protein sequence ID" value="WXA92929.1"/>
    <property type="molecule type" value="Genomic_DNA"/>
</dbReference>
<proteinExistence type="inferred from homology"/>
<reference evidence="10 11" key="1">
    <citation type="submission" date="2021-12" db="EMBL/GenBank/DDBJ databases">
        <title>Discovery of the Pendulisporaceae a myxobacterial family with distinct sporulation behavior and unique specialized metabolism.</title>
        <authorList>
            <person name="Garcia R."/>
            <person name="Popoff A."/>
            <person name="Bader C.D."/>
            <person name="Loehr J."/>
            <person name="Walesch S."/>
            <person name="Walt C."/>
            <person name="Boldt J."/>
            <person name="Bunk B."/>
            <person name="Haeckl F.J.F.P.J."/>
            <person name="Gunesch A.P."/>
            <person name="Birkelbach J."/>
            <person name="Nuebel U."/>
            <person name="Pietschmann T."/>
            <person name="Bach T."/>
            <person name="Mueller R."/>
        </authorList>
    </citation>
    <scope>NUCLEOTIDE SEQUENCE [LARGE SCALE GENOMIC DNA]</scope>
    <source>
        <strain evidence="10 11">MSr12523</strain>
    </source>
</reference>
<evidence type="ECO:0000313" key="11">
    <source>
        <dbReference type="Proteomes" id="UP001379533"/>
    </source>
</evidence>
<accession>A0ABZ2K4A3</accession>
<evidence type="ECO:0000256" key="3">
    <source>
        <dbReference type="ARBA" id="ARBA00022630"/>
    </source>
</evidence>
<gene>
    <name evidence="10" type="ORF">LZC95_41580</name>
</gene>